<comment type="caution">
    <text evidence="1">The sequence shown here is derived from an EMBL/GenBank/DDBJ whole genome shotgun (WGS) entry which is preliminary data.</text>
</comment>
<reference evidence="1" key="1">
    <citation type="journal article" date="2015" name="Nature">
        <title>Complex archaea that bridge the gap between prokaryotes and eukaryotes.</title>
        <authorList>
            <person name="Spang A."/>
            <person name="Saw J.H."/>
            <person name="Jorgensen S.L."/>
            <person name="Zaremba-Niedzwiedzka K."/>
            <person name="Martijn J."/>
            <person name="Lind A.E."/>
            <person name="van Eijk R."/>
            <person name="Schleper C."/>
            <person name="Guy L."/>
            <person name="Ettema T.J."/>
        </authorList>
    </citation>
    <scope>NUCLEOTIDE SEQUENCE</scope>
</reference>
<sequence>ISGVTIDARTSNRISGIRDVRTHLMKIKEEIKQGDPILSRFDILDL</sequence>
<protein>
    <submittedName>
        <fullName evidence="1">Uncharacterized protein</fullName>
    </submittedName>
</protein>
<accession>A0A0F8ZCN4</accession>
<organism evidence="1">
    <name type="scientific">marine sediment metagenome</name>
    <dbReference type="NCBI Taxonomy" id="412755"/>
    <lineage>
        <taxon>unclassified sequences</taxon>
        <taxon>metagenomes</taxon>
        <taxon>ecological metagenomes</taxon>
    </lineage>
</organism>
<evidence type="ECO:0000313" key="1">
    <source>
        <dbReference type="EMBL" id="KKK57806.1"/>
    </source>
</evidence>
<proteinExistence type="predicted"/>
<gene>
    <name evidence="1" type="ORF">LCGC14_3050750</name>
</gene>
<feature type="non-terminal residue" evidence="1">
    <location>
        <position position="1"/>
    </location>
</feature>
<name>A0A0F8ZCN4_9ZZZZ</name>
<dbReference type="EMBL" id="LAZR01064291">
    <property type="protein sequence ID" value="KKK57806.1"/>
    <property type="molecule type" value="Genomic_DNA"/>
</dbReference>
<dbReference type="AlphaFoldDB" id="A0A0F8ZCN4"/>